<accession>A0AAW1QZS6</accession>
<dbReference type="PANTHER" id="PTHR12265:SF30">
    <property type="entry name" value="TRANSMEMBRANE PROTEIN 53"/>
    <property type="match status" value="1"/>
</dbReference>
<protein>
    <submittedName>
        <fullName evidence="8">Uncharacterized protein</fullName>
    </submittedName>
</protein>
<comment type="similarity">
    <text evidence="1">Belongs to the TMEM53 family.</text>
</comment>
<evidence type="ECO:0000313" key="8">
    <source>
        <dbReference type="EMBL" id="KAK9826764.1"/>
    </source>
</evidence>
<dbReference type="GO" id="GO:0005640">
    <property type="term" value="C:nuclear outer membrane"/>
    <property type="evidence" value="ECO:0007669"/>
    <property type="project" value="UniProtKB-SubCell"/>
</dbReference>
<dbReference type="EMBL" id="JALJOU010000063">
    <property type="protein sequence ID" value="KAK9826764.1"/>
    <property type="molecule type" value="Genomic_DNA"/>
</dbReference>
<evidence type="ECO:0000313" key="9">
    <source>
        <dbReference type="Proteomes" id="UP001445335"/>
    </source>
</evidence>
<organism evidence="8 9">
    <name type="scientific">Elliptochloris bilobata</name>
    <dbReference type="NCBI Taxonomy" id="381761"/>
    <lineage>
        <taxon>Eukaryota</taxon>
        <taxon>Viridiplantae</taxon>
        <taxon>Chlorophyta</taxon>
        <taxon>core chlorophytes</taxon>
        <taxon>Trebouxiophyceae</taxon>
        <taxon>Trebouxiophyceae incertae sedis</taxon>
        <taxon>Elliptochloris clade</taxon>
        <taxon>Elliptochloris</taxon>
    </lineage>
</organism>
<keyword evidence="5" id="KW-0539">Nucleus</keyword>
<evidence type="ECO:0000256" key="1">
    <source>
        <dbReference type="ARBA" id="ARBA00007387"/>
    </source>
</evidence>
<dbReference type="AlphaFoldDB" id="A0AAW1QZS6"/>
<gene>
    <name evidence="8" type="ORF">WJX81_007288</name>
</gene>
<feature type="region of interest" description="Disordered" evidence="7">
    <location>
        <begin position="91"/>
        <end position="130"/>
    </location>
</feature>
<feature type="region of interest" description="Disordered" evidence="7">
    <location>
        <begin position="410"/>
        <end position="471"/>
    </location>
</feature>
<evidence type="ECO:0000256" key="2">
    <source>
        <dbReference type="ARBA" id="ARBA00022692"/>
    </source>
</evidence>
<keyword evidence="4" id="KW-0472">Membrane</keyword>
<evidence type="ECO:0000256" key="6">
    <source>
        <dbReference type="ARBA" id="ARBA00034303"/>
    </source>
</evidence>
<evidence type="ECO:0000256" key="7">
    <source>
        <dbReference type="SAM" id="MobiDB-lite"/>
    </source>
</evidence>
<keyword evidence="2" id="KW-0812">Transmembrane</keyword>
<feature type="compositionally biased region" description="Low complexity" evidence="7">
    <location>
        <begin position="106"/>
        <end position="116"/>
    </location>
</feature>
<dbReference type="Pfam" id="PF05705">
    <property type="entry name" value="DUF829"/>
    <property type="match status" value="1"/>
</dbReference>
<sequence>MAAAASAVLHGPKKHINERSASFRLLRTFFQVWVPRGGHRYRAIEAVIAAISGLATFPQLYAYSAADAVVRCTSIEGHIRDERRRGRVAAVTCAPPSSAATKGDAAAEASPASTPRPSTPEHSNAGAADGGESLLSARERTCIWLTKEVFGIPLDTKLVFTTNVELRLWFGCTEKNLEKYAAWWREQGWQPLLFRLERNVDALSERAGMRFAQASLKRLAAMQAAVVQRGGSTRVLFHAFSMAGWTLYGALLRDMAAARCSPCIADVCGVVLDSTPQIAISTRTMAAAACTVMGGPKTQPMESTASFRVLQAFFKVWCRRGGHRWRALEALIGSVLANEAFPQLYIYSVADLVIRRSSIEAHIQDERQRGRTVRSLRLADSPHCGHFVTHRAEYCAAIAEFVQEDLQVLPAQPAPAPPPNQDLNAVPADGGSAAELAGHVAADAEGPSTPRHTGADEGGAANTKLQPATPDIFEASVSRAVAAEQA</sequence>
<keyword evidence="3" id="KW-1133">Transmembrane helix</keyword>
<evidence type="ECO:0000256" key="3">
    <source>
        <dbReference type="ARBA" id="ARBA00022989"/>
    </source>
</evidence>
<dbReference type="Proteomes" id="UP001445335">
    <property type="component" value="Unassembled WGS sequence"/>
</dbReference>
<dbReference type="SUPFAM" id="SSF53474">
    <property type="entry name" value="alpha/beta-Hydrolases"/>
    <property type="match status" value="1"/>
</dbReference>
<keyword evidence="9" id="KW-1185">Reference proteome</keyword>
<name>A0AAW1QZS6_9CHLO</name>
<evidence type="ECO:0000256" key="5">
    <source>
        <dbReference type="ARBA" id="ARBA00023242"/>
    </source>
</evidence>
<reference evidence="8 9" key="1">
    <citation type="journal article" date="2024" name="Nat. Commun.">
        <title>Phylogenomics reveals the evolutionary origins of lichenization in chlorophyte algae.</title>
        <authorList>
            <person name="Puginier C."/>
            <person name="Libourel C."/>
            <person name="Otte J."/>
            <person name="Skaloud P."/>
            <person name="Haon M."/>
            <person name="Grisel S."/>
            <person name="Petersen M."/>
            <person name="Berrin J.G."/>
            <person name="Delaux P.M."/>
            <person name="Dal Grande F."/>
            <person name="Keller J."/>
        </authorList>
    </citation>
    <scope>NUCLEOTIDE SEQUENCE [LARGE SCALE GENOMIC DNA]</scope>
    <source>
        <strain evidence="8 9">SAG 245.80</strain>
    </source>
</reference>
<comment type="caution">
    <text evidence="8">The sequence shown here is derived from an EMBL/GenBank/DDBJ whole genome shotgun (WGS) entry which is preliminary data.</text>
</comment>
<comment type="subcellular location">
    <subcellularLocation>
        <location evidence="6">Nucleus outer membrane</location>
        <topology evidence="6">Single-pass membrane protein</topology>
    </subcellularLocation>
</comment>
<proteinExistence type="inferred from homology"/>
<dbReference type="PANTHER" id="PTHR12265">
    <property type="entry name" value="TRANSMEMBRANE PROTEIN 53"/>
    <property type="match status" value="1"/>
</dbReference>
<evidence type="ECO:0000256" key="4">
    <source>
        <dbReference type="ARBA" id="ARBA00023136"/>
    </source>
</evidence>
<dbReference type="InterPro" id="IPR008547">
    <property type="entry name" value="DUF829_TMEM53"/>
</dbReference>
<dbReference type="InterPro" id="IPR029058">
    <property type="entry name" value="AB_hydrolase_fold"/>
</dbReference>